<dbReference type="GO" id="GO:0012505">
    <property type="term" value="C:endomembrane system"/>
    <property type="evidence" value="ECO:0007669"/>
    <property type="project" value="UniProtKB-SubCell"/>
</dbReference>
<name>A0ABD6AXC5_9EURY</name>
<dbReference type="InterPro" id="IPR001193">
    <property type="entry name" value="MBTPS2"/>
</dbReference>
<accession>A0ABD6AXC5</accession>
<dbReference type="PANTHER" id="PTHR13325">
    <property type="entry name" value="PROTEASE M50 MEMBRANE-BOUND TRANSCRIPTION FACTOR SITE 2 PROTEASE"/>
    <property type="match status" value="1"/>
</dbReference>
<keyword evidence="7" id="KW-0378">Hydrolase</keyword>
<dbReference type="Pfam" id="PF02163">
    <property type="entry name" value="Peptidase_M50"/>
    <property type="match status" value="1"/>
</dbReference>
<comment type="caution">
    <text evidence="7">The sequence shown here is derived from an EMBL/GenBank/DDBJ whole genome shotgun (WGS) entry which is preliminary data.</text>
</comment>
<feature type="transmembrane region" description="Helical" evidence="5">
    <location>
        <begin position="187"/>
        <end position="210"/>
    </location>
</feature>
<gene>
    <name evidence="7" type="ORF">ACFSBT_14860</name>
</gene>
<comment type="subcellular location">
    <subcellularLocation>
        <location evidence="1">Endomembrane system</location>
        <topology evidence="1">Multi-pass membrane protein</topology>
    </subcellularLocation>
</comment>
<dbReference type="PANTHER" id="PTHR13325:SF3">
    <property type="entry name" value="MEMBRANE-BOUND TRANSCRIPTION FACTOR SITE-2 PROTEASE"/>
    <property type="match status" value="1"/>
</dbReference>
<dbReference type="EMBL" id="JBHUDC010000008">
    <property type="protein sequence ID" value="MFD1514560.1"/>
    <property type="molecule type" value="Genomic_DNA"/>
</dbReference>
<keyword evidence="4 5" id="KW-0472">Membrane</keyword>
<feature type="domain" description="Peptidase M50" evidence="6">
    <location>
        <begin position="121"/>
        <end position="202"/>
    </location>
</feature>
<dbReference type="AlphaFoldDB" id="A0ABD6AXC5"/>
<evidence type="ECO:0000259" key="6">
    <source>
        <dbReference type="Pfam" id="PF02163"/>
    </source>
</evidence>
<evidence type="ECO:0000256" key="2">
    <source>
        <dbReference type="ARBA" id="ARBA00022692"/>
    </source>
</evidence>
<reference evidence="7 8" key="1">
    <citation type="journal article" date="2019" name="Int. J. Syst. Evol. Microbiol.">
        <title>The Global Catalogue of Microorganisms (GCM) 10K type strain sequencing project: providing services to taxonomists for standard genome sequencing and annotation.</title>
        <authorList>
            <consortium name="The Broad Institute Genomics Platform"/>
            <consortium name="The Broad Institute Genome Sequencing Center for Infectious Disease"/>
            <person name="Wu L."/>
            <person name="Ma J."/>
        </authorList>
    </citation>
    <scope>NUCLEOTIDE SEQUENCE [LARGE SCALE GENOMIC DNA]</scope>
    <source>
        <strain evidence="7 8">CGMCC 1.12563</strain>
    </source>
</reference>
<evidence type="ECO:0000313" key="7">
    <source>
        <dbReference type="EMBL" id="MFD1514560.1"/>
    </source>
</evidence>
<keyword evidence="2 5" id="KW-0812">Transmembrane</keyword>
<feature type="non-terminal residue" evidence="7">
    <location>
        <position position="220"/>
    </location>
</feature>
<dbReference type="Proteomes" id="UP001597187">
    <property type="component" value="Unassembled WGS sequence"/>
</dbReference>
<keyword evidence="3 5" id="KW-1133">Transmembrane helix</keyword>
<organism evidence="7 8">
    <name type="scientific">Halomarina rubra</name>
    <dbReference type="NCBI Taxonomy" id="2071873"/>
    <lineage>
        <taxon>Archaea</taxon>
        <taxon>Methanobacteriati</taxon>
        <taxon>Methanobacteriota</taxon>
        <taxon>Stenosarchaea group</taxon>
        <taxon>Halobacteria</taxon>
        <taxon>Halobacteriales</taxon>
        <taxon>Natronomonadaceae</taxon>
        <taxon>Halomarina</taxon>
    </lineage>
</organism>
<sequence>MGPLLWVVVGVCCYTVAAMVADRRGLLPDWVEVSGPVTTLHTRRGRRLLDRLARYRRFWRAFGTLAVGLTLVLMVALAALLVVVARAALAGQTSSAVTRPQNVLVVPGVNDFLPLAAAPELLVGLLLALVVHEGAHGVLCRVGDVEVDSVGAFFLGPIPTGAFVDPDDETAEAATPSALNRMFAAGILTNLVVTALAFGLLFGPVGAAIAPAPGAAVGGV</sequence>
<dbReference type="InterPro" id="IPR008915">
    <property type="entry name" value="Peptidase_M50"/>
</dbReference>
<keyword evidence="7" id="KW-0645">Protease</keyword>
<dbReference type="RefSeq" id="WP_250874503.1">
    <property type="nucleotide sequence ID" value="NZ_JALXFV010000008.1"/>
</dbReference>
<proteinExistence type="predicted"/>
<evidence type="ECO:0000256" key="1">
    <source>
        <dbReference type="ARBA" id="ARBA00004127"/>
    </source>
</evidence>
<dbReference type="GO" id="GO:0006508">
    <property type="term" value="P:proteolysis"/>
    <property type="evidence" value="ECO:0007669"/>
    <property type="project" value="UniProtKB-KW"/>
</dbReference>
<keyword evidence="8" id="KW-1185">Reference proteome</keyword>
<evidence type="ECO:0000256" key="4">
    <source>
        <dbReference type="ARBA" id="ARBA00023136"/>
    </source>
</evidence>
<feature type="transmembrane region" description="Helical" evidence="5">
    <location>
        <begin position="58"/>
        <end position="85"/>
    </location>
</feature>
<dbReference type="GO" id="GO:0008233">
    <property type="term" value="F:peptidase activity"/>
    <property type="evidence" value="ECO:0007669"/>
    <property type="project" value="UniProtKB-KW"/>
</dbReference>
<evidence type="ECO:0000256" key="3">
    <source>
        <dbReference type="ARBA" id="ARBA00022989"/>
    </source>
</evidence>
<evidence type="ECO:0000256" key="5">
    <source>
        <dbReference type="SAM" id="Phobius"/>
    </source>
</evidence>
<protein>
    <submittedName>
        <fullName evidence="7">Site-2 protease family protein</fullName>
    </submittedName>
</protein>
<evidence type="ECO:0000313" key="8">
    <source>
        <dbReference type="Proteomes" id="UP001597187"/>
    </source>
</evidence>